<evidence type="ECO:0000313" key="3">
    <source>
        <dbReference type="Proteomes" id="UP001305521"/>
    </source>
</evidence>
<keyword evidence="1" id="KW-0812">Transmembrane</keyword>
<dbReference type="EMBL" id="CP137852">
    <property type="protein sequence ID" value="WPB85336.1"/>
    <property type="molecule type" value="Genomic_DNA"/>
</dbReference>
<evidence type="ECO:0000313" key="2">
    <source>
        <dbReference type="EMBL" id="WPB85336.1"/>
    </source>
</evidence>
<name>A0ABZ0PI37_9PROT</name>
<feature type="transmembrane region" description="Helical" evidence="1">
    <location>
        <begin position="48"/>
        <end position="66"/>
    </location>
</feature>
<accession>A0ABZ0PI37</accession>
<gene>
    <name evidence="2" type="ORF">R9Z33_00335</name>
</gene>
<feature type="transmembrane region" description="Helical" evidence="1">
    <location>
        <begin position="117"/>
        <end position="142"/>
    </location>
</feature>
<reference evidence="2 3" key="1">
    <citation type="submission" date="2023-11" db="EMBL/GenBank/DDBJ databases">
        <title>Arctic aerobic anoxygenic photoheterotroph Sediminicoccus rosea KRV36 adapts its photosynthesis to long days of polar summer.</title>
        <authorList>
            <person name="Tomasch J."/>
            <person name="Kopejtka K."/>
            <person name="Bily T."/>
            <person name="Gardiner A.T."/>
            <person name="Gardian Z."/>
            <person name="Shivaramu S."/>
            <person name="Koblizek M."/>
            <person name="Engelhardt F."/>
            <person name="Kaftan D."/>
        </authorList>
    </citation>
    <scope>NUCLEOTIDE SEQUENCE [LARGE SCALE GENOMIC DNA]</scope>
    <source>
        <strain evidence="2 3">R-30</strain>
    </source>
</reference>
<keyword evidence="1" id="KW-0472">Membrane</keyword>
<feature type="transmembrane region" description="Helical" evidence="1">
    <location>
        <begin position="228"/>
        <end position="248"/>
    </location>
</feature>
<evidence type="ECO:0000256" key="1">
    <source>
        <dbReference type="SAM" id="Phobius"/>
    </source>
</evidence>
<sequence>MSPLAQLHRRQPEFALAGWVALAWLLACLVLAVLDPRLFDGVSVWVKPAKFAASFVAWFWTLAWLWPALSPDQQAGRVARAVVGVMLAMALFEQGWITWRAAWGAPSHFARDGLGSVVYALMGLGATLLVAGAGLLGLMILWRGSREIPRAARLAAGLGLLVTGVLGGVTGFAISGQGSACVAACSNAGGWPPFYWSFAAGDLRVAHFLAIHAMQAIPLAVWLWPRGAVAWGAAAGWAGMTWGALVLARAA</sequence>
<keyword evidence="1" id="KW-1133">Transmembrane helix</keyword>
<dbReference type="Proteomes" id="UP001305521">
    <property type="component" value="Chromosome"/>
</dbReference>
<feature type="transmembrane region" description="Helical" evidence="1">
    <location>
        <begin position="154"/>
        <end position="174"/>
    </location>
</feature>
<organism evidence="2 3">
    <name type="scientific">Sediminicoccus rosea</name>
    <dbReference type="NCBI Taxonomy" id="1225128"/>
    <lineage>
        <taxon>Bacteria</taxon>
        <taxon>Pseudomonadati</taxon>
        <taxon>Pseudomonadota</taxon>
        <taxon>Alphaproteobacteria</taxon>
        <taxon>Acetobacterales</taxon>
        <taxon>Roseomonadaceae</taxon>
        <taxon>Sediminicoccus</taxon>
    </lineage>
</organism>
<proteinExistence type="predicted"/>
<feature type="transmembrane region" description="Helical" evidence="1">
    <location>
        <begin position="78"/>
        <end position="97"/>
    </location>
</feature>
<dbReference type="RefSeq" id="WP_318649302.1">
    <property type="nucleotide sequence ID" value="NZ_CP137852.1"/>
</dbReference>
<protein>
    <submittedName>
        <fullName evidence="2">Uncharacterized protein</fullName>
    </submittedName>
</protein>
<keyword evidence="3" id="KW-1185">Reference proteome</keyword>